<comment type="caution">
    <text evidence="1">The sequence shown here is derived from an EMBL/GenBank/DDBJ whole genome shotgun (WGS) entry which is preliminary data.</text>
</comment>
<reference evidence="1 2" key="1">
    <citation type="submission" date="2016-11" db="EMBL/GenBank/DDBJ databases">
        <title>Description of two novel members of the family Erysipelotrichaceae: Ileibacterium lipovorans gen. nov., sp. nov. and Dubosiella newyorkensis, gen. nov., sp. nov.</title>
        <authorList>
            <person name="Cox L.M."/>
            <person name="Sohn J."/>
            <person name="Tyrrell K.L."/>
            <person name="Citron D.M."/>
            <person name="Lawson P.A."/>
            <person name="Patel N.B."/>
            <person name="Iizumi T."/>
            <person name="Perez-Perez G.I."/>
            <person name="Goldstein E.J."/>
            <person name="Blaser M.J."/>
        </authorList>
    </citation>
    <scope>NUCLEOTIDE SEQUENCE [LARGE SCALE GENOMIC DNA]</scope>
    <source>
        <strain evidence="1 2">NYU-BL-A4</strain>
    </source>
</reference>
<dbReference type="SUPFAM" id="SSF52833">
    <property type="entry name" value="Thioredoxin-like"/>
    <property type="match status" value="1"/>
</dbReference>
<evidence type="ECO:0000313" key="2">
    <source>
        <dbReference type="Proteomes" id="UP000186705"/>
    </source>
</evidence>
<evidence type="ECO:0008006" key="3">
    <source>
        <dbReference type="Google" id="ProtNLM"/>
    </source>
</evidence>
<proteinExistence type="predicted"/>
<dbReference type="AlphaFoldDB" id="A0A1U7NJM4"/>
<dbReference type="InterPro" id="IPR046698">
    <property type="entry name" value="PedC-like"/>
</dbReference>
<organism evidence="1 2">
    <name type="scientific">Dubosiella newyorkensis</name>
    <dbReference type="NCBI Taxonomy" id="1862672"/>
    <lineage>
        <taxon>Bacteria</taxon>
        <taxon>Bacillati</taxon>
        <taxon>Bacillota</taxon>
        <taxon>Erysipelotrichia</taxon>
        <taxon>Erysipelotrichales</taxon>
        <taxon>Erysipelotrichaceae</taxon>
        <taxon>Dubosiella</taxon>
    </lineage>
</organism>
<dbReference type="OrthoDB" id="2372097at2"/>
<accession>A0A1U7NJM4</accession>
<dbReference type="GeneID" id="78276534"/>
<evidence type="ECO:0000313" key="1">
    <source>
        <dbReference type="EMBL" id="OLU43866.1"/>
    </source>
</evidence>
<dbReference type="Pfam" id="PF20207">
    <property type="entry name" value="DUF6568"/>
    <property type="match status" value="1"/>
</dbReference>
<dbReference type="EMBL" id="MPKA01000139">
    <property type="protein sequence ID" value="OLU43866.1"/>
    <property type="molecule type" value="Genomic_DNA"/>
</dbReference>
<dbReference type="STRING" id="1862672.BO225_11400"/>
<name>A0A1U7NJM4_9FIRM</name>
<dbReference type="RefSeq" id="WP_076342351.1">
    <property type="nucleotide sequence ID" value="NZ_CAPDDE010000004.1"/>
</dbReference>
<dbReference type="InterPro" id="IPR036249">
    <property type="entry name" value="Thioredoxin-like_sf"/>
</dbReference>
<dbReference type="Gene3D" id="3.40.30.10">
    <property type="entry name" value="Glutaredoxin"/>
    <property type="match status" value="1"/>
</dbReference>
<gene>
    <name evidence="1" type="ORF">BO225_11400</name>
</gene>
<protein>
    <recommendedName>
        <fullName evidence="3">Thioredoxin domain-containing protein</fullName>
    </recommendedName>
</protein>
<dbReference type="Proteomes" id="UP000186705">
    <property type="component" value="Unassembled WGS sequence"/>
</dbReference>
<keyword evidence="2" id="KW-1185">Reference proteome</keyword>
<sequence>MKKHYKLIPVLIALCCVCVLFVLTRAVSFKRQTGFVDLPYEEWQNQDLSNHFLVISRDDCAHCGTFFDGMNSIIRDNRGLVIYYLDVNQMTDAQKEAIETKYDAQYVPTLLYISKEGKAIKFKESNNYGAMKENDYALLKKFINKHDQ</sequence>